<comment type="caution">
    <text evidence="1">The sequence shown here is derived from an EMBL/GenBank/DDBJ whole genome shotgun (WGS) entry which is preliminary data.</text>
</comment>
<reference evidence="1" key="2">
    <citation type="submission" date="2020-09" db="EMBL/GenBank/DDBJ databases">
        <authorList>
            <person name="Sun Q."/>
            <person name="Zhou Y."/>
        </authorList>
    </citation>
    <scope>NUCLEOTIDE SEQUENCE</scope>
    <source>
        <strain evidence="1">CGMCC 1.15454</strain>
    </source>
</reference>
<accession>A0A9W5TWC0</accession>
<keyword evidence="2" id="KW-1185">Reference proteome</keyword>
<evidence type="ECO:0000313" key="2">
    <source>
        <dbReference type="Proteomes" id="UP000621492"/>
    </source>
</evidence>
<dbReference type="PANTHER" id="PTHR33221:SF15">
    <property type="entry name" value="HTH-TYPE TRANSCRIPTIONAL REGULATOR YWGB-RELATED"/>
    <property type="match status" value="1"/>
</dbReference>
<dbReference type="RefSeq" id="WP_155554801.1">
    <property type="nucleotide sequence ID" value="NZ_BMJD01000008.1"/>
</dbReference>
<dbReference type="Gene3D" id="1.10.10.10">
    <property type="entry name" value="Winged helix-like DNA-binding domain superfamily/Winged helix DNA-binding domain"/>
    <property type="match status" value="1"/>
</dbReference>
<dbReference type="FunFam" id="1.10.10.10:FF:000138">
    <property type="entry name" value="Rrf2 family transcriptional regulator"/>
    <property type="match status" value="1"/>
</dbReference>
<dbReference type="InterPro" id="IPR036388">
    <property type="entry name" value="WH-like_DNA-bd_sf"/>
</dbReference>
<name>A0A9W5TWC0_9BACI</name>
<dbReference type="AlphaFoldDB" id="A0A9W5TWC0"/>
<protein>
    <submittedName>
        <fullName evidence="1">HTH-type transcriptional regulator YwnA</fullName>
    </submittedName>
</protein>
<dbReference type="InterPro" id="IPR000944">
    <property type="entry name" value="Tscrpt_reg_Rrf2"/>
</dbReference>
<dbReference type="SUPFAM" id="SSF46785">
    <property type="entry name" value="Winged helix' DNA-binding domain"/>
    <property type="match status" value="1"/>
</dbReference>
<dbReference type="GO" id="GO:0003700">
    <property type="term" value="F:DNA-binding transcription factor activity"/>
    <property type="evidence" value="ECO:0007669"/>
    <property type="project" value="TreeGrafter"/>
</dbReference>
<evidence type="ECO:0000313" key="1">
    <source>
        <dbReference type="EMBL" id="GGB38625.1"/>
    </source>
</evidence>
<dbReference type="GO" id="GO:0005829">
    <property type="term" value="C:cytosol"/>
    <property type="evidence" value="ECO:0007669"/>
    <property type="project" value="TreeGrafter"/>
</dbReference>
<dbReference type="Pfam" id="PF02082">
    <property type="entry name" value="Rrf2"/>
    <property type="match status" value="1"/>
</dbReference>
<sequence>MKNNRFAVAIHILALASNQPREYLTSEFIANSVNTNPVVIRRINSMLKKAGLLTSHPGIPGLSITKDPSDISLLAIYKAVQHTNELGFAVHEDPNPNCAVGINIQSALEKKFKRAQQAMEEELARQTLDDVLQDLFD</sequence>
<gene>
    <name evidence="1" type="primary">ywnA</name>
    <name evidence="1" type="ORF">GCM10011409_15160</name>
</gene>
<reference evidence="1" key="1">
    <citation type="journal article" date="2014" name="Int. J. Syst. Evol. Microbiol.">
        <title>Complete genome sequence of Corynebacterium casei LMG S-19264T (=DSM 44701T), isolated from a smear-ripened cheese.</title>
        <authorList>
            <consortium name="US DOE Joint Genome Institute (JGI-PGF)"/>
            <person name="Walter F."/>
            <person name="Albersmeier A."/>
            <person name="Kalinowski J."/>
            <person name="Ruckert C."/>
        </authorList>
    </citation>
    <scope>NUCLEOTIDE SEQUENCE</scope>
    <source>
        <strain evidence="1">CGMCC 1.15454</strain>
    </source>
</reference>
<dbReference type="PROSITE" id="PS51197">
    <property type="entry name" value="HTH_RRF2_2"/>
    <property type="match status" value="1"/>
</dbReference>
<dbReference type="PANTHER" id="PTHR33221">
    <property type="entry name" value="WINGED HELIX-TURN-HELIX TRANSCRIPTIONAL REGULATOR, RRF2 FAMILY"/>
    <property type="match status" value="1"/>
</dbReference>
<dbReference type="InterPro" id="IPR036390">
    <property type="entry name" value="WH_DNA-bd_sf"/>
</dbReference>
<dbReference type="EMBL" id="BMJD01000008">
    <property type="protein sequence ID" value="GGB38625.1"/>
    <property type="molecule type" value="Genomic_DNA"/>
</dbReference>
<organism evidence="1 2">
    <name type="scientific">Lentibacillus populi</name>
    <dbReference type="NCBI Taxonomy" id="1827502"/>
    <lineage>
        <taxon>Bacteria</taxon>
        <taxon>Bacillati</taxon>
        <taxon>Bacillota</taxon>
        <taxon>Bacilli</taxon>
        <taxon>Bacillales</taxon>
        <taxon>Bacillaceae</taxon>
        <taxon>Lentibacillus</taxon>
    </lineage>
</organism>
<proteinExistence type="predicted"/>
<dbReference type="Proteomes" id="UP000621492">
    <property type="component" value="Unassembled WGS sequence"/>
</dbReference>